<evidence type="ECO:0000313" key="9">
    <source>
        <dbReference type="EMBL" id="KAK8893571.1"/>
    </source>
</evidence>
<evidence type="ECO:0000313" key="10">
    <source>
        <dbReference type="Proteomes" id="UP001470230"/>
    </source>
</evidence>
<evidence type="ECO:0000256" key="5">
    <source>
        <dbReference type="ARBA" id="ARBA00022989"/>
    </source>
</evidence>
<feature type="region of interest" description="Disordered" evidence="7">
    <location>
        <begin position="161"/>
        <end position="185"/>
    </location>
</feature>
<comment type="caution">
    <text evidence="9">The sequence shown here is derived from an EMBL/GenBank/DDBJ whole genome shotgun (WGS) entry which is preliminary data.</text>
</comment>
<dbReference type="EMBL" id="JAPFFF010000003">
    <property type="protein sequence ID" value="KAK8893571.1"/>
    <property type="molecule type" value="Genomic_DNA"/>
</dbReference>
<feature type="transmembrane region" description="Helical" evidence="8">
    <location>
        <begin position="400"/>
        <end position="420"/>
    </location>
</feature>
<evidence type="ECO:0000256" key="7">
    <source>
        <dbReference type="SAM" id="MobiDB-lite"/>
    </source>
</evidence>
<comment type="subcellular location">
    <subcellularLocation>
        <location evidence="1">Membrane</location>
        <topology evidence="1">Multi-pass membrane protein</topology>
    </subcellularLocation>
</comment>
<dbReference type="InterPro" id="IPR004776">
    <property type="entry name" value="Mem_transp_PIN-like"/>
</dbReference>
<gene>
    <name evidence="9" type="ORF">M9Y10_021994</name>
</gene>
<keyword evidence="3" id="KW-0813">Transport</keyword>
<dbReference type="InterPro" id="IPR051107">
    <property type="entry name" value="Auxin_Efflux_Carrier"/>
</dbReference>
<keyword evidence="4 8" id="KW-0812">Transmembrane</keyword>
<comment type="similarity">
    <text evidence="2">Belongs to the auxin efflux carrier (TC 2.A.69.1) family.</text>
</comment>
<feature type="transmembrane region" description="Helical" evidence="8">
    <location>
        <begin position="128"/>
        <end position="148"/>
    </location>
</feature>
<evidence type="ECO:0000256" key="3">
    <source>
        <dbReference type="ARBA" id="ARBA00022448"/>
    </source>
</evidence>
<dbReference type="Proteomes" id="UP001470230">
    <property type="component" value="Unassembled WGS sequence"/>
</dbReference>
<dbReference type="PANTHER" id="PTHR31752">
    <property type="entry name" value="AUXIN EFFLUX CARRIER COMPONENT 1B-RELATED"/>
    <property type="match status" value="1"/>
</dbReference>
<dbReference type="PANTHER" id="PTHR31752:SF18">
    <property type="entry name" value="AUXIN EFFLUX CARRIER COMPONENT 1"/>
    <property type="match status" value="1"/>
</dbReference>
<reference evidence="9 10" key="1">
    <citation type="submission" date="2024-04" db="EMBL/GenBank/DDBJ databases">
        <title>Tritrichomonas musculus Genome.</title>
        <authorList>
            <person name="Alves-Ferreira E."/>
            <person name="Grigg M."/>
            <person name="Lorenzi H."/>
            <person name="Galac M."/>
        </authorList>
    </citation>
    <scope>NUCLEOTIDE SEQUENCE [LARGE SCALE GENOMIC DNA]</scope>
    <source>
        <strain evidence="9 10">EAF2021</strain>
    </source>
</reference>
<organism evidence="9 10">
    <name type="scientific">Tritrichomonas musculus</name>
    <dbReference type="NCBI Taxonomy" id="1915356"/>
    <lineage>
        <taxon>Eukaryota</taxon>
        <taxon>Metamonada</taxon>
        <taxon>Parabasalia</taxon>
        <taxon>Tritrichomonadida</taxon>
        <taxon>Tritrichomonadidae</taxon>
        <taxon>Tritrichomonas</taxon>
    </lineage>
</organism>
<feature type="transmembrane region" description="Helical" evidence="8">
    <location>
        <begin position="68"/>
        <end position="89"/>
    </location>
</feature>
<feature type="transmembrane region" description="Helical" evidence="8">
    <location>
        <begin position="6"/>
        <end position="29"/>
    </location>
</feature>
<evidence type="ECO:0000256" key="1">
    <source>
        <dbReference type="ARBA" id="ARBA00004141"/>
    </source>
</evidence>
<dbReference type="Pfam" id="PF03547">
    <property type="entry name" value="Mem_trans"/>
    <property type="match status" value="1"/>
</dbReference>
<feature type="region of interest" description="Disordered" evidence="7">
    <location>
        <begin position="214"/>
        <end position="303"/>
    </location>
</feature>
<feature type="compositionally biased region" description="Basic and acidic residues" evidence="7">
    <location>
        <begin position="161"/>
        <end position="173"/>
    </location>
</feature>
<feature type="compositionally biased region" description="Basic and acidic residues" evidence="7">
    <location>
        <begin position="239"/>
        <end position="294"/>
    </location>
</feature>
<evidence type="ECO:0000256" key="6">
    <source>
        <dbReference type="ARBA" id="ARBA00023136"/>
    </source>
</evidence>
<feature type="transmembrane region" description="Helical" evidence="8">
    <location>
        <begin position="101"/>
        <end position="122"/>
    </location>
</feature>
<name>A0ABR2KS30_9EUKA</name>
<proteinExistence type="inferred from homology"/>
<protein>
    <submittedName>
        <fullName evidence="9">Intracellular auxin transport</fullName>
    </submittedName>
</protein>
<evidence type="ECO:0000256" key="8">
    <source>
        <dbReference type="SAM" id="Phobius"/>
    </source>
</evidence>
<feature type="transmembrane region" description="Helical" evidence="8">
    <location>
        <begin position="330"/>
        <end position="351"/>
    </location>
</feature>
<keyword evidence="10" id="KW-1185">Reference proteome</keyword>
<evidence type="ECO:0000256" key="4">
    <source>
        <dbReference type="ARBA" id="ARBA00022692"/>
    </source>
</evidence>
<feature type="transmembrane region" description="Helical" evidence="8">
    <location>
        <begin position="41"/>
        <end position="62"/>
    </location>
</feature>
<keyword evidence="6 8" id="KW-0472">Membrane</keyword>
<evidence type="ECO:0000256" key="2">
    <source>
        <dbReference type="ARBA" id="ARBA00009177"/>
    </source>
</evidence>
<sequence>MIDYLLAFQVFAAVYVMIAIGYGCAGIKLFDSSYANAVRKILDYVCIPGLIFHQVGIRSFTYETFKPFLIGMLTQLTIQTFILFISFIFPFESKKYKYIMLFYSCSYSDCLFACLPISQFIFGETYNYIPVMLSMVQYLIIMPIHNLITFKVLGPPTTSIDEKSSDHEYKNNEGEEINLNDLDNNPNNSIKYIPTKRIAISGENIELKSKKKSEIKQRLNDSNENDQNEVNSTSFLDEENQKKKEKNDIKSQDKNDNIDDIHSELINKSDTNENNINDKEQESLINNDDEKNAADENDSSQNKESCVQKKCPALYNFGNKFKLKNAWTTIFWSLVTPINICFILGIIWSIIGIKMPKFLSQFVTDLEKAVVAGGLFASGVFLWSHPFFGCSPIEIPLTTLVHIVILPLIGFLFCWILKAGNVVTQIIIFCLAAPSALSSFAAAIYNNCTKSTITYTFFWTYLICLPVFLLWTVLFNQTKIFYVN</sequence>
<accession>A0ABR2KS30</accession>
<feature type="transmembrane region" description="Helical" evidence="8">
    <location>
        <begin position="457"/>
        <end position="475"/>
    </location>
</feature>
<feature type="transmembrane region" description="Helical" evidence="8">
    <location>
        <begin position="426"/>
        <end position="445"/>
    </location>
</feature>
<keyword evidence="5 8" id="KW-1133">Transmembrane helix</keyword>